<evidence type="ECO:0000256" key="9">
    <source>
        <dbReference type="ARBA" id="ARBA00022989"/>
    </source>
</evidence>
<comment type="similarity">
    <text evidence="4">Belongs to the RBT5 family.</text>
</comment>
<reference evidence="19 20" key="1">
    <citation type="submission" date="2016-07" db="EMBL/GenBank/DDBJ databases">
        <title>Pervasive Adenine N6-methylation of Active Genes in Fungi.</title>
        <authorList>
            <consortium name="DOE Joint Genome Institute"/>
            <person name="Mondo S.J."/>
            <person name="Dannebaum R.O."/>
            <person name="Kuo R.C."/>
            <person name="Labutti K."/>
            <person name="Haridas S."/>
            <person name="Kuo A."/>
            <person name="Salamov A."/>
            <person name="Ahrendt S.R."/>
            <person name="Lipzen A."/>
            <person name="Sullivan W."/>
            <person name="Andreopoulos W.B."/>
            <person name="Clum A."/>
            <person name="Lindquist E."/>
            <person name="Daum C."/>
            <person name="Ramamoorthy G.K."/>
            <person name="Gryganskyi A."/>
            <person name="Culley D."/>
            <person name="Magnuson J.K."/>
            <person name="James T.Y."/>
            <person name="O'Malley M.A."/>
            <person name="Stajich J.E."/>
            <person name="Spatafora J.W."/>
            <person name="Visel A."/>
            <person name="Grigoriev I.V."/>
        </authorList>
    </citation>
    <scope>NUCLEOTIDE SEQUENCE [LARGE SCALE GENOMIC DNA]</scope>
    <source>
        <strain evidence="19 20">CBS 115471</strain>
    </source>
</reference>
<evidence type="ECO:0000256" key="8">
    <source>
        <dbReference type="ARBA" id="ARBA00022729"/>
    </source>
</evidence>
<feature type="transmembrane region" description="Helical" evidence="15">
    <location>
        <begin position="316"/>
        <end position="341"/>
    </location>
</feature>
<keyword evidence="12" id="KW-0449">Lipoprotein</keyword>
<feature type="signal peptide" evidence="16">
    <location>
        <begin position="1"/>
        <end position="20"/>
    </location>
</feature>
<evidence type="ECO:0000259" key="18">
    <source>
        <dbReference type="Pfam" id="PF20684"/>
    </source>
</evidence>
<dbReference type="PANTHER" id="PTHR33048:SF143">
    <property type="entry name" value="EXTRACELLULAR MEMBRANE PROTEIN CFEM DOMAIN-CONTAINING PROTEIN-RELATED"/>
    <property type="match status" value="1"/>
</dbReference>
<feature type="domain" description="CFEM" evidence="17">
    <location>
        <begin position="55"/>
        <end position="109"/>
    </location>
</feature>
<accession>A0A1Y1Y306</accession>
<evidence type="ECO:0000256" key="2">
    <source>
        <dbReference type="ARBA" id="ARBA00004589"/>
    </source>
</evidence>
<gene>
    <name evidence="19" type="ORF">BCR34DRAFT_258352</name>
</gene>
<keyword evidence="11" id="KW-1015">Disulfide bond</keyword>
<dbReference type="Pfam" id="PF05730">
    <property type="entry name" value="CFEM"/>
    <property type="match status" value="1"/>
</dbReference>
<sequence length="462" mass="51000">MRTPICLVVLLLASTTITTAQGPPSISAIDQLPTCAVKPHRCLRYTQLILKISQLQCLASTVVLSPCELTNQTCICTNNVLQSSVEACVLKSCTVKQGLITKNITMTTCGAPVRDKSGPYITVSITLGVISAASVLVRLVYKTVLTMGELGLDDCFVAIALLDGIPSTIINVRGMAANGLGKDIWTLSFPTITRFIRWFYVLEVLYFSQVSLLKMSMLFFYLRIFPAKPIRRLIWGTVVFNALFGLSFVLIAIFQCQPISYYWNSWDAEHSGKCIDINALGWTNASISIALDIWMLAIPLSQLVTLKMAWRKKVGVALMFCVGTFETIVSILRLQSLVHFANSSNPTWDQWDVSNWSTVEINVGIICICMPAMRVVLVRFFPRAFGSTRNASNQYYAKYGSQSRAVGKGFSSTAQPGNAITYTKTFEVQHGDHDETRLVQMGELSPSPMDSKARSNSSEISL</sequence>
<dbReference type="PANTHER" id="PTHR33048">
    <property type="entry name" value="PTH11-LIKE INTEGRAL MEMBRANE PROTEIN (AFU_ORTHOLOGUE AFUA_5G11245)"/>
    <property type="match status" value="1"/>
</dbReference>
<keyword evidence="7 15" id="KW-0812">Transmembrane</keyword>
<evidence type="ECO:0000256" key="7">
    <source>
        <dbReference type="ARBA" id="ARBA00022692"/>
    </source>
</evidence>
<evidence type="ECO:0000256" key="14">
    <source>
        <dbReference type="SAM" id="MobiDB-lite"/>
    </source>
</evidence>
<feature type="chain" id="PRO_5012056221" evidence="16">
    <location>
        <begin position="21"/>
        <end position="462"/>
    </location>
</feature>
<keyword evidence="9 15" id="KW-1133">Transmembrane helix</keyword>
<evidence type="ECO:0000256" key="11">
    <source>
        <dbReference type="ARBA" id="ARBA00023157"/>
    </source>
</evidence>
<name>A0A1Y1Y306_9PLEO</name>
<keyword evidence="6" id="KW-0336">GPI-anchor</keyword>
<feature type="domain" description="Rhodopsin" evidence="18">
    <location>
        <begin position="138"/>
        <end position="378"/>
    </location>
</feature>
<keyword evidence="10 15" id="KW-0472">Membrane</keyword>
<keyword evidence="8 16" id="KW-0732">Signal</keyword>
<evidence type="ECO:0000256" key="12">
    <source>
        <dbReference type="ARBA" id="ARBA00023288"/>
    </source>
</evidence>
<feature type="transmembrane region" description="Helical" evidence="15">
    <location>
        <begin position="233"/>
        <end position="254"/>
    </location>
</feature>
<keyword evidence="6" id="KW-0325">Glycoprotein</keyword>
<proteinExistence type="inferred from homology"/>
<dbReference type="Proteomes" id="UP000193144">
    <property type="component" value="Unassembled WGS sequence"/>
</dbReference>
<evidence type="ECO:0000256" key="1">
    <source>
        <dbReference type="ARBA" id="ARBA00004141"/>
    </source>
</evidence>
<comment type="similarity">
    <text evidence="13">Belongs to the SAT4 family.</text>
</comment>
<evidence type="ECO:0000259" key="17">
    <source>
        <dbReference type="Pfam" id="PF05730"/>
    </source>
</evidence>
<dbReference type="InterPro" id="IPR052337">
    <property type="entry name" value="SAT4-like"/>
</dbReference>
<dbReference type="STRING" id="1231657.A0A1Y1Y306"/>
<evidence type="ECO:0000256" key="13">
    <source>
        <dbReference type="ARBA" id="ARBA00038359"/>
    </source>
</evidence>
<dbReference type="EMBL" id="MCFA01000394">
    <property type="protein sequence ID" value="ORX92397.1"/>
    <property type="molecule type" value="Genomic_DNA"/>
</dbReference>
<dbReference type="InterPro" id="IPR049326">
    <property type="entry name" value="Rhodopsin_dom_fungi"/>
</dbReference>
<protein>
    <submittedName>
        <fullName evidence="19">Uncharacterized protein</fullName>
    </submittedName>
</protein>
<dbReference type="GO" id="GO:0098552">
    <property type="term" value="C:side of membrane"/>
    <property type="evidence" value="ECO:0007669"/>
    <property type="project" value="UniProtKB-KW"/>
</dbReference>
<comment type="subcellular location">
    <subcellularLocation>
        <location evidence="2">Membrane</location>
        <topology evidence="2">Lipid-anchor</topology>
        <topology evidence="2">GPI-anchor</topology>
    </subcellularLocation>
    <subcellularLocation>
        <location evidence="1">Membrane</location>
        <topology evidence="1">Multi-pass membrane protein</topology>
    </subcellularLocation>
    <subcellularLocation>
        <location evidence="3">Secreted</location>
    </subcellularLocation>
</comment>
<evidence type="ECO:0000256" key="3">
    <source>
        <dbReference type="ARBA" id="ARBA00004613"/>
    </source>
</evidence>
<evidence type="ECO:0000256" key="6">
    <source>
        <dbReference type="ARBA" id="ARBA00022622"/>
    </source>
</evidence>
<evidence type="ECO:0000256" key="4">
    <source>
        <dbReference type="ARBA" id="ARBA00010031"/>
    </source>
</evidence>
<feature type="transmembrane region" description="Helical" evidence="15">
    <location>
        <begin position="361"/>
        <end position="381"/>
    </location>
</feature>
<feature type="region of interest" description="Disordered" evidence="14">
    <location>
        <begin position="442"/>
        <end position="462"/>
    </location>
</feature>
<evidence type="ECO:0000313" key="19">
    <source>
        <dbReference type="EMBL" id="ORX92397.1"/>
    </source>
</evidence>
<evidence type="ECO:0000256" key="5">
    <source>
        <dbReference type="ARBA" id="ARBA00022525"/>
    </source>
</evidence>
<dbReference type="OrthoDB" id="2496787at2759"/>
<comment type="caution">
    <text evidence="19">The sequence shown here is derived from an EMBL/GenBank/DDBJ whole genome shotgun (WGS) entry which is preliminary data.</text>
</comment>
<feature type="transmembrane region" description="Helical" evidence="15">
    <location>
        <begin position="285"/>
        <end position="304"/>
    </location>
</feature>
<evidence type="ECO:0000256" key="10">
    <source>
        <dbReference type="ARBA" id="ARBA00023136"/>
    </source>
</evidence>
<dbReference type="Pfam" id="PF20684">
    <property type="entry name" value="Fung_rhodopsin"/>
    <property type="match status" value="1"/>
</dbReference>
<feature type="transmembrane region" description="Helical" evidence="15">
    <location>
        <begin position="198"/>
        <end position="221"/>
    </location>
</feature>
<evidence type="ECO:0000256" key="16">
    <source>
        <dbReference type="SAM" id="SignalP"/>
    </source>
</evidence>
<dbReference type="AlphaFoldDB" id="A0A1Y1Y306"/>
<evidence type="ECO:0000313" key="20">
    <source>
        <dbReference type="Proteomes" id="UP000193144"/>
    </source>
</evidence>
<evidence type="ECO:0000256" key="15">
    <source>
        <dbReference type="SAM" id="Phobius"/>
    </source>
</evidence>
<keyword evidence="20" id="KW-1185">Reference proteome</keyword>
<dbReference type="GO" id="GO:0005576">
    <property type="term" value="C:extracellular region"/>
    <property type="evidence" value="ECO:0007669"/>
    <property type="project" value="UniProtKB-SubCell"/>
</dbReference>
<keyword evidence="5" id="KW-0964">Secreted</keyword>
<dbReference type="InterPro" id="IPR008427">
    <property type="entry name" value="Extracellular_membr_CFEM_dom"/>
</dbReference>
<organism evidence="19 20">
    <name type="scientific">Clohesyomyces aquaticus</name>
    <dbReference type="NCBI Taxonomy" id="1231657"/>
    <lineage>
        <taxon>Eukaryota</taxon>
        <taxon>Fungi</taxon>
        <taxon>Dikarya</taxon>
        <taxon>Ascomycota</taxon>
        <taxon>Pezizomycotina</taxon>
        <taxon>Dothideomycetes</taxon>
        <taxon>Pleosporomycetidae</taxon>
        <taxon>Pleosporales</taxon>
        <taxon>Lindgomycetaceae</taxon>
        <taxon>Clohesyomyces</taxon>
    </lineage>
</organism>